<organism evidence="2 3">
    <name type="scientific">Marasmius crinis-equi</name>
    <dbReference type="NCBI Taxonomy" id="585013"/>
    <lineage>
        <taxon>Eukaryota</taxon>
        <taxon>Fungi</taxon>
        <taxon>Dikarya</taxon>
        <taxon>Basidiomycota</taxon>
        <taxon>Agaricomycotina</taxon>
        <taxon>Agaricomycetes</taxon>
        <taxon>Agaricomycetidae</taxon>
        <taxon>Agaricales</taxon>
        <taxon>Marasmiineae</taxon>
        <taxon>Marasmiaceae</taxon>
        <taxon>Marasmius</taxon>
    </lineage>
</organism>
<sequence length="165" mass="20101">MARQMTKPTQKEMAERRKVSAKLASKEYRAKNRDEYNRKARERMAIRREKLRNEDPDKLKASEQAHSHSYYHTNRQRVLDKAEAKRYRDYRECHGEDSFDRNYRFRDVRPRELLDLKVTDPMAYEEAVKNWQERKRAHRLLEEWHSTDNPSMRLMKAVMDLNQSA</sequence>
<gene>
    <name evidence="2" type="ORF">V5O48_016534</name>
</gene>
<feature type="region of interest" description="Disordered" evidence="1">
    <location>
        <begin position="1"/>
        <end position="75"/>
    </location>
</feature>
<dbReference type="Proteomes" id="UP001465976">
    <property type="component" value="Unassembled WGS sequence"/>
</dbReference>
<name>A0ABR3ERI1_9AGAR</name>
<evidence type="ECO:0000256" key="1">
    <source>
        <dbReference type="SAM" id="MobiDB-lite"/>
    </source>
</evidence>
<proteinExistence type="predicted"/>
<feature type="compositionally biased region" description="Basic and acidic residues" evidence="1">
    <location>
        <begin position="9"/>
        <end position="66"/>
    </location>
</feature>
<reference evidence="2 3" key="1">
    <citation type="submission" date="2024-02" db="EMBL/GenBank/DDBJ databases">
        <title>A draft genome for the cacao thread blight pathogen Marasmius crinis-equi.</title>
        <authorList>
            <person name="Cohen S.P."/>
            <person name="Baruah I.K."/>
            <person name="Amoako-Attah I."/>
            <person name="Bukari Y."/>
            <person name="Meinhardt L.W."/>
            <person name="Bailey B.A."/>
        </authorList>
    </citation>
    <scope>NUCLEOTIDE SEQUENCE [LARGE SCALE GENOMIC DNA]</scope>
    <source>
        <strain evidence="2 3">GH-76</strain>
    </source>
</reference>
<dbReference type="EMBL" id="JBAHYK010002238">
    <property type="protein sequence ID" value="KAL0565491.1"/>
    <property type="molecule type" value="Genomic_DNA"/>
</dbReference>
<comment type="caution">
    <text evidence="2">The sequence shown here is derived from an EMBL/GenBank/DDBJ whole genome shotgun (WGS) entry which is preliminary data.</text>
</comment>
<evidence type="ECO:0000313" key="3">
    <source>
        <dbReference type="Proteomes" id="UP001465976"/>
    </source>
</evidence>
<keyword evidence="3" id="KW-1185">Reference proteome</keyword>
<evidence type="ECO:0000313" key="2">
    <source>
        <dbReference type="EMBL" id="KAL0565491.1"/>
    </source>
</evidence>
<protein>
    <submittedName>
        <fullName evidence="2">Uncharacterized protein</fullName>
    </submittedName>
</protein>
<accession>A0ABR3ERI1</accession>